<dbReference type="InterPro" id="IPR010998">
    <property type="entry name" value="Integrase_recombinase_N"/>
</dbReference>
<dbReference type="InterPro" id="IPR011010">
    <property type="entry name" value="DNA_brk_join_enz"/>
</dbReference>
<feature type="domain" description="Tyr recombinase" evidence="4">
    <location>
        <begin position="166"/>
        <end position="336"/>
    </location>
</feature>
<dbReference type="PROSITE" id="PS51898">
    <property type="entry name" value="TYR_RECOMBINASE"/>
    <property type="match status" value="1"/>
</dbReference>
<comment type="similarity">
    <text evidence="1">Belongs to the 'phage' integrase family.</text>
</comment>
<dbReference type="PANTHER" id="PTHR30349:SF41">
    <property type="entry name" value="INTEGRASE_RECOMBINASE PROTEIN MJ0367-RELATED"/>
    <property type="match status" value="1"/>
</dbReference>
<accession>A0AAU8ABF2</accession>
<dbReference type="RefSeq" id="WP_353424014.1">
    <property type="nucleotide sequence ID" value="NZ_CP117826.1"/>
</dbReference>
<keyword evidence="2" id="KW-0238">DNA-binding</keyword>
<evidence type="ECO:0000259" key="4">
    <source>
        <dbReference type="PROSITE" id="PS51898"/>
    </source>
</evidence>
<dbReference type="GO" id="GO:0015074">
    <property type="term" value="P:DNA integration"/>
    <property type="evidence" value="ECO:0007669"/>
    <property type="project" value="InterPro"/>
</dbReference>
<dbReference type="PANTHER" id="PTHR30349">
    <property type="entry name" value="PHAGE INTEGRASE-RELATED"/>
    <property type="match status" value="1"/>
</dbReference>
<dbReference type="EMBL" id="CP117826">
    <property type="protein sequence ID" value="XCC63448.1"/>
    <property type="molecule type" value="Genomic_DNA"/>
</dbReference>
<dbReference type="Gene3D" id="1.10.443.10">
    <property type="entry name" value="Intergrase catalytic core"/>
    <property type="match status" value="1"/>
</dbReference>
<keyword evidence="3" id="KW-0233">DNA recombination</keyword>
<evidence type="ECO:0000256" key="2">
    <source>
        <dbReference type="ARBA" id="ARBA00023125"/>
    </source>
</evidence>
<dbReference type="SUPFAM" id="SSF56349">
    <property type="entry name" value="DNA breaking-rejoining enzymes"/>
    <property type="match status" value="1"/>
</dbReference>
<proteinExistence type="inferred from homology"/>
<sequence>MKRRANGLGTAYKLAGNRVRPWIARFPAGRDELGRRKWVTLGYYTTKSEAEKALALNLIQPVSEKHRITFSALYDEWSMIHYKRVSRQAKYVYTGSYKLLEPLHSRVFCELRTADFQRVIDRLDKSRTYKEIIKTFVGLLYRYAMENDICHKNYAQFIKIEKAERKEIEIFTDTEIKKLFDNDTIPGVDMTLMLIYSGFRIQEFLNLTVFSVDLKNGIVTGGLKTDSGKGRIVPIHPRVMKYWKKYVDNAKDNLFTRGGKVLKQQYFREKMYYPALAQLGISKKSPHKCRDTFATLLARNGADTLAIQQLMGHTNYAFTANVYTAKDKEYLTKNLNLI</sequence>
<dbReference type="Gene3D" id="1.10.150.130">
    <property type="match status" value="1"/>
</dbReference>
<dbReference type="GO" id="GO:0003677">
    <property type="term" value="F:DNA binding"/>
    <property type="evidence" value="ECO:0007669"/>
    <property type="project" value="UniProtKB-KW"/>
</dbReference>
<dbReference type="CDD" id="cd00397">
    <property type="entry name" value="DNA_BRE_C"/>
    <property type="match status" value="1"/>
</dbReference>
<reference evidence="5" key="1">
    <citation type="submission" date="2023-02" db="EMBL/GenBank/DDBJ databases">
        <title>Gut commensal Christensenella minuta modulates host metabolism via a new class of secondary bile acids.</title>
        <authorList>
            <person name="Liu C."/>
        </authorList>
    </citation>
    <scope>NUCLEOTIDE SEQUENCE</scope>
    <source>
        <strain evidence="5">CA70</strain>
    </source>
</reference>
<dbReference type="GO" id="GO:0006310">
    <property type="term" value="P:DNA recombination"/>
    <property type="evidence" value="ECO:0007669"/>
    <property type="project" value="UniProtKB-KW"/>
</dbReference>
<evidence type="ECO:0000256" key="1">
    <source>
        <dbReference type="ARBA" id="ARBA00008857"/>
    </source>
</evidence>
<dbReference type="InterPro" id="IPR002104">
    <property type="entry name" value="Integrase_catalytic"/>
</dbReference>
<gene>
    <name evidence="5" type="ORF">PUP29_05910</name>
</gene>
<dbReference type="Pfam" id="PF00589">
    <property type="entry name" value="Phage_integrase"/>
    <property type="match status" value="1"/>
</dbReference>
<dbReference type="AlphaFoldDB" id="A0AAU8ABF2"/>
<dbReference type="InterPro" id="IPR013762">
    <property type="entry name" value="Integrase-like_cat_sf"/>
</dbReference>
<evidence type="ECO:0000256" key="3">
    <source>
        <dbReference type="ARBA" id="ARBA00023172"/>
    </source>
</evidence>
<name>A0AAU8ABF2_9FIRM</name>
<evidence type="ECO:0000313" key="5">
    <source>
        <dbReference type="EMBL" id="XCC63448.1"/>
    </source>
</evidence>
<dbReference type="InterPro" id="IPR050090">
    <property type="entry name" value="Tyrosine_recombinase_XerCD"/>
</dbReference>
<protein>
    <submittedName>
        <fullName evidence="5">Site-specific integrase</fullName>
    </submittedName>
</protein>
<organism evidence="5">
    <name type="scientific">Christensenella massiliensis</name>
    <dbReference type="NCBI Taxonomy" id="1805714"/>
    <lineage>
        <taxon>Bacteria</taxon>
        <taxon>Bacillati</taxon>
        <taxon>Bacillota</taxon>
        <taxon>Clostridia</taxon>
        <taxon>Christensenellales</taxon>
        <taxon>Christensenellaceae</taxon>
        <taxon>Christensenella</taxon>
    </lineage>
</organism>